<protein>
    <submittedName>
        <fullName evidence="2">Uncharacterized protein</fullName>
    </submittedName>
</protein>
<dbReference type="AlphaFoldDB" id="A0A6L2NUJ5"/>
<evidence type="ECO:0000256" key="1">
    <source>
        <dbReference type="SAM" id="MobiDB-lite"/>
    </source>
</evidence>
<accession>A0A6L2NUJ5</accession>
<evidence type="ECO:0000313" key="2">
    <source>
        <dbReference type="EMBL" id="GEU89039.1"/>
    </source>
</evidence>
<sequence length="214" mass="23781">MQNIPSPTPVVPPTKNVWDSLFQPMLDEYFIPPPNVDHPVTEVPAPVPAALTSAHSSTTVDQDAPLISTPQTTSKQQSSVIPQGVEDDFHNIEVARIYNDPYFGILIPKPIYEETTLQGVISLNLHHLNQSFNTLTKLTKYHPLENISGDPSRPVSTRSQLQEHAIWCYSDANDNPILFGGKWSGRDMLSQRKNNGGNSSWKSDDAAKEIKKLL</sequence>
<feature type="compositionally biased region" description="Polar residues" evidence="1">
    <location>
        <begin position="191"/>
        <end position="201"/>
    </location>
</feature>
<reference evidence="2" key="1">
    <citation type="journal article" date="2019" name="Sci. Rep.">
        <title>Draft genome of Tanacetum cinerariifolium, the natural source of mosquito coil.</title>
        <authorList>
            <person name="Yamashiro T."/>
            <person name="Shiraishi A."/>
            <person name="Satake H."/>
            <person name="Nakayama K."/>
        </authorList>
    </citation>
    <scope>NUCLEOTIDE SEQUENCE</scope>
</reference>
<comment type="caution">
    <text evidence="2">The sequence shown here is derived from an EMBL/GenBank/DDBJ whole genome shotgun (WGS) entry which is preliminary data.</text>
</comment>
<gene>
    <name evidence="2" type="ORF">Tci_061017</name>
</gene>
<organism evidence="2">
    <name type="scientific">Tanacetum cinerariifolium</name>
    <name type="common">Dalmatian daisy</name>
    <name type="synonym">Chrysanthemum cinerariifolium</name>
    <dbReference type="NCBI Taxonomy" id="118510"/>
    <lineage>
        <taxon>Eukaryota</taxon>
        <taxon>Viridiplantae</taxon>
        <taxon>Streptophyta</taxon>
        <taxon>Embryophyta</taxon>
        <taxon>Tracheophyta</taxon>
        <taxon>Spermatophyta</taxon>
        <taxon>Magnoliopsida</taxon>
        <taxon>eudicotyledons</taxon>
        <taxon>Gunneridae</taxon>
        <taxon>Pentapetalae</taxon>
        <taxon>asterids</taxon>
        <taxon>campanulids</taxon>
        <taxon>Asterales</taxon>
        <taxon>Asteraceae</taxon>
        <taxon>Asteroideae</taxon>
        <taxon>Anthemideae</taxon>
        <taxon>Anthemidinae</taxon>
        <taxon>Tanacetum</taxon>
    </lineage>
</organism>
<name>A0A6L2NUJ5_TANCI</name>
<feature type="region of interest" description="Disordered" evidence="1">
    <location>
        <begin position="189"/>
        <end position="209"/>
    </location>
</feature>
<proteinExistence type="predicted"/>
<dbReference type="EMBL" id="BKCJ010009875">
    <property type="protein sequence ID" value="GEU89039.1"/>
    <property type="molecule type" value="Genomic_DNA"/>
</dbReference>